<dbReference type="Gene3D" id="2.160.20.10">
    <property type="entry name" value="Single-stranded right-handed beta-helix, Pectin lyase-like"/>
    <property type="match status" value="1"/>
</dbReference>
<proteinExistence type="predicted"/>
<organism evidence="3 4">
    <name type="scientific">Cohnella pontilimi</name>
    <dbReference type="NCBI Taxonomy" id="2564100"/>
    <lineage>
        <taxon>Bacteria</taxon>
        <taxon>Bacillati</taxon>
        <taxon>Bacillota</taxon>
        <taxon>Bacilli</taxon>
        <taxon>Bacillales</taxon>
        <taxon>Paenibacillaceae</taxon>
        <taxon>Cohnella</taxon>
    </lineage>
</organism>
<dbReference type="RefSeq" id="WP_136778824.1">
    <property type="nucleotide sequence ID" value="NZ_SUPK01000008.1"/>
</dbReference>
<feature type="domain" description="FIMAH" evidence="2">
    <location>
        <begin position="1316"/>
        <end position="1395"/>
    </location>
</feature>
<dbReference type="InterPro" id="IPR011050">
    <property type="entry name" value="Pectin_lyase_fold/virulence"/>
</dbReference>
<keyword evidence="4" id="KW-1185">Reference proteome</keyword>
<dbReference type="SUPFAM" id="SSF51126">
    <property type="entry name" value="Pectin lyase-like"/>
    <property type="match status" value="1"/>
</dbReference>
<dbReference type="OrthoDB" id="6387072at2"/>
<evidence type="ECO:0000256" key="1">
    <source>
        <dbReference type="SAM" id="SignalP"/>
    </source>
</evidence>
<dbReference type="Pfam" id="PF22888">
    <property type="entry name" value="FIMAH"/>
    <property type="match status" value="1"/>
</dbReference>
<protein>
    <recommendedName>
        <fullName evidence="2">FIMAH domain-containing protein</fullName>
    </recommendedName>
</protein>
<keyword evidence="1" id="KW-0732">Signal</keyword>
<evidence type="ECO:0000313" key="3">
    <source>
        <dbReference type="EMBL" id="TJY40634.1"/>
    </source>
</evidence>
<feature type="signal peptide" evidence="1">
    <location>
        <begin position="1"/>
        <end position="33"/>
    </location>
</feature>
<gene>
    <name evidence="3" type="ORF">E5161_15865</name>
</gene>
<name>A0A4U0F981_9BACL</name>
<dbReference type="EMBL" id="SUPK01000008">
    <property type="protein sequence ID" value="TJY40634.1"/>
    <property type="molecule type" value="Genomic_DNA"/>
</dbReference>
<evidence type="ECO:0000313" key="4">
    <source>
        <dbReference type="Proteomes" id="UP000309673"/>
    </source>
</evidence>
<dbReference type="Proteomes" id="UP000309673">
    <property type="component" value="Unassembled WGS sequence"/>
</dbReference>
<feature type="chain" id="PRO_5020667824" description="FIMAH domain-containing protein" evidence="1">
    <location>
        <begin position="34"/>
        <end position="1400"/>
    </location>
</feature>
<evidence type="ECO:0000259" key="2">
    <source>
        <dbReference type="Pfam" id="PF22888"/>
    </source>
</evidence>
<accession>A0A4U0F981</accession>
<sequence length="1400" mass="154200">MFKAFNKGKATLSWLLSVILVLSIMAGVLPASAADAASQPGSGTETEVQDFFAPAQHAGSMTVKLYPTEAVETGTPTLVTFGVPFTRGSVTEEQLEQVRVMKNGVEIPAFVEQLTPWRHVSNTGIDQASVRFARIQIHYTFVQTYPSYEEITVEWGGPARAQNVSSLEDPRSAWHLVTSGTFVAEDNVYEPDVYAVLPKDIMIDGAIRPHLMTPMNDDIPLTRQDPLKVKSQLPMDQYLAYDHSSVNNFYTAINEDDPIEHRLMNYKTVGDVWLFDRSSTMFVSYMRSGSFKMLQEAVRSTEFYRTKLLDNGMFSLRAKSMYSTNENLAYTYWLTGDNVVKESIPKIVNAYKNDVHRWSPSLGFWTERIVGLKLLANIVAYEVFGDEYKASMLDIIDSLIWHQNGAGGQIPAQRIDGGLYHTDAQHDEGAPNTWLASPWMSVFVNDAMVRAYAFTESGDIAQFIKRLANVFKAASKLSKTGDIWEEEPPFEQEPHIYSSIYPGALVFPDYMLNIDGSSNMRWNDDVEHAIDVAGAVAWGAYFSKLLGTPDTALTKLANRLYDTFEIGVNYWILPHPSDGNKYVYRVTPPRKYSWQLRTTGHFSWVMEQLGGRSTAQPNGDYYAYVPYTPNAPVTTYAFAEPKTGVVEIEFDVTPLEDRVNGHIAFNSANAVMSFSADRRINLMLGANGRFAANNNTATQSVNAIPYAKGETYHVAMRIDVDNKRYSATVDGVKLAENYAFRSNAALAKYNVGVMGVVAAEGSFKVTNISEKLIGLVDNDKAGMNETNNPAIVNGKKVFSVGPTHKFKKVQDVVALLQPGDVVEVDGDTVYPAPIFMDVNNSGTKAQPITIKGVSANGNRPILKTLNAANMMEIDANHIVIDNFEVAGNLAEVLARFPGVHYGNIMSQPGAVRTDISNQTVYRAIFHKADNLVVRNSVIHDARMGILGSDFGSGSITVEYNEVYRNGTNGGHHNLYLSADEAAHPDSVARVQYNYIHDSNTGNGLKTRAGRNEVYYNWFENNYYQSLELIGPDPDFGIDGGKYSFLTVEELRKTNPEYGELFRREDSDVVGNVIVHTRGSLVRVGGDGTSDLSEYTGKVGPSFGQTYGRYRFVNNTFVHYANDSEVQAIRIEFGVESVELYNNVFYKPDGSPMSIVAENTDPSSINRANWASGSRQVKGANNWVQTNALDVPGGNEWAGTIFGTNPEFIDARAEVKNFNPAANSPLRRAGVPVEQTVAAWGDWANTLYDYPAPWPVQGFDMSTYVGKPVQMTNKDNAFPNPLLSVDYDAVNPATLTASPRMDVGTTAIGAFAGSITAADLAAQLNYFIASGNVNGPSVSQLTNALQQVEHHLNGGRTKQAVDHLEQFLRQLNKPPQPGNISEAAKAILGARAASLIGSLTN</sequence>
<dbReference type="InterPro" id="IPR054470">
    <property type="entry name" value="FIMAH_dom"/>
</dbReference>
<comment type="caution">
    <text evidence="3">The sequence shown here is derived from an EMBL/GenBank/DDBJ whole genome shotgun (WGS) entry which is preliminary data.</text>
</comment>
<dbReference type="InterPro" id="IPR012334">
    <property type="entry name" value="Pectin_lyas_fold"/>
</dbReference>
<reference evidence="3 4" key="1">
    <citation type="submission" date="2019-04" db="EMBL/GenBank/DDBJ databases">
        <title>Cohnella sp. nov., isolated from soil.</title>
        <authorList>
            <person name="Kim W."/>
        </authorList>
    </citation>
    <scope>NUCLEOTIDE SEQUENCE [LARGE SCALE GENOMIC DNA]</scope>
    <source>
        <strain evidence="3 4">CAU 1483</strain>
    </source>
</reference>